<dbReference type="PROSITE" id="PS50999">
    <property type="entry name" value="COX2_TM"/>
    <property type="match status" value="1"/>
</dbReference>
<reference evidence="8 9" key="1">
    <citation type="journal article" date="2014" name="Nat. Genet.">
        <title>Genome sequence of the hot pepper provides insights into the evolution of pungency in Capsicum species.</title>
        <authorList>
            <person name="Kim S."/>
            <person name="Park M."/>
            <person name="Yeom S.I."/>
            <person name="Kim Y.M."/>
            <person name="Lee J.M."/>
            <person name="Lee H.A."/>
            <person name="Seo E."/>
            <person name="Choi J."/>
            <person name="Cheong K."/>
            <person name="Kim K.T."/>
            <person name="Jung K."/>
            <person name="Lee G.W."/>
            <person name="Oh S.K."/>
            <person name="Bae C."/>
            <person name="Kim S.B."/>
            <person name="Lee H.Y."/>
            <person name="Kim S.Y."/>
            <person name="Kim M.S."/>
            <person name="Kang B.C."/>
            <person name="Jo Y.D."/>
            <person name="Yang H.B."/>
            <person name="Jeong H.J."/>
            <person name="Kang W.H."/>
            <person name="Kwon J.K."/>
            <person name="Shin C."/>
            <person name="Lim J.Y."/>
            <person name="Park J.H."/>
            <person name="Huh J.H."/>
            <person name="Kim J.S."/>
            <person name="Kim B.D."/>
            <person name="Cohen O."/>
            <person name="Paran I."/>
            <person name="Suh M.C."/>
            <person name="Lee S.B."/>
            <person name="Kim Y.K."/>
            <person name="Shin Y."/>
            <person name="Noh S.J."/>
            <person name="Park J."/>
            <person name="Seo Y.S."/>
            <person name="Kwon S.Y."/>
            <person name="Kim H.A."/>
            <person name="Park J.M."/>
            <person name="Kim H.J."/>
            <person name="Choi S.B."/>
            <person name="Bosland P.W."/>
            <person name="Reeves G."/>
            <person name="Jo S.H."/>
            <person name="Lee B.W."/>
            <person name="Cho H.T."/>
            <person name="Choi H.S."/>
            <person name="Lee M.S."/>
            <person name="Yu Y."/>
            <person name="Do Choi Y."/>
            <person name="Park B.S."/>
            <person name="van Deynze A."/>
            <person name="Ashrafi H."/>
            <person name="Hill T."/>
            <person name="Kim W.T."/>
            <person name="Pai H.S."/>
            <person name="Ahn H.K."/>
            <person name="Yeam I."/>
            <person name="Giovannoni J.J."/>
            <person name="Rose J.K."/>
            <person name="Sorensen I."/>
            <person name="Lee S.J."/>
            <person name="Kim R.W."/>
            <person name="Choi I.Y."/>
            <person name="Choi B.S."/>
            <person name="Lim J.S."/>
            <person name="Lee Y.H."/>
            <person name="Choi D."/>
        </authorList>
    </citation>
    <scope>NUCLEOTIDE SEQUENCE [LARGE SCALE GENOMIC DNA]</scope>
    <source>
        <strain evidence="9">cv. CM334</strain>
    </source>
</reference>
<reference evidence="8 9" key="2">
    <citation type="journal article" date="2017" name="Genome Biol.">
        <title>New reference genome sequences of hot pepper reveal the massive evolution of plant disease-resistance genes by retroduplication.</title>
        <authorList>
            <person name="Kim S."/>
            <person name="Park J."/>
            <person name="Yeom S.I."/>
            <person name="Kim Y.M."/>
            <person name="Seo E."/>
            <person name="Kim K.T."/>
            <person name="Kim M.S."/>
            <person name="Lee J.M."/>
            <person name="Cheong K."/>
            <person name="Shin H.S."/>
            <person name="Kim S.B."/>
            <person name="Han K."/>
            <person name="Lee J."/>
            <person name="Park M."/>
            <person name="Lee H.A."/>
            <person name="Lee H.Y."/>
            <person name="Lee Y."/>
            <person name="Oh S."/>
            <person name="Lee J.H."/>
            <person name="Choi E."/>
            <person name="Choi E."/>
            <person name="Lee S.E."/>
            <person name="Jeon J."/>
            <person name="Kim H."/>
            <person name="Choi G."/>
            <person name="Song H."/>
            <person name="Lee J."/>
            <person name="Lee S.C."/>
            <person name="Kwon J.K."/>
            <person name="Lee H.Y."/>
            <person name="Koo N."/>
            <person name="Hong Y."/>
            <person name="Kim R.W."/>
            <person name="Kang W.H."/>
            <person name="Huh J.H."/>
            <person name="Kang B.C."/>
            <person name="Yang T.J."/>
            <person name="Lee Y.H."/>
            <person name="Bennetzen J.L."/>
            <person name="Choi D."/>
        </authorList>
    </citation>
    <scope>NUCLEOTIDE SEQUENCE [LARGE SCALE GENOMIC DNA]</scope>
    <source>
        <strain evidence="9">cv. CM334</strain>
    </source>
</reference>
<accession>A0A2G2YLL2</accession>
<evidence type="ECO:0000259" key="7">
    <source>
        <dbReference type="PROSITE" id="PS50999"/>
    </source>
</evidence>
<keyword evidence="4 6" id="KW-1133">Transmembrane helix</keyword>
<sequence>MAFPLYKIVHETNIEILWTIFHSIIPMFIAIPSFALLYSMEEVVVDPSITIKAI</sequence>
<keyword evidence="3 6" id="KW-0812">Transmembrane</keyword>
<dbReference type="InterPro" id="IPR045187">
    <property type="entry name" value="CcO_II"/>
</dbReference>
<dbReference type="Proteomes" id="UP000222542">
    <property type="component" value="Unassembled WGS sequence"/>
</dbReference>
<dbReference type="GO" id="GO:0004129">
    <property type="term" value="F:cytochrome-c oxidase activity"/>
    <property type="evidence" value="ECO:0007669"/>
    <property type="project" value="InterPro"/>
</dbReference>
<evidence type="ECO:0000256" key="3">
    <source>
        <dbReference type="ARBA" id="ARBA00022692"/>
    </source>
</evidence>
<name>A0A2G2YLL2_CAPAN</name>
<dbReference type="Gramene" id="PHT70637">
    <property type="protein sequence ID" value="PHT70637"/>
    <property type="gene ID" value="T459_25741"/>
</dbReference>
<dbReference type="InterPro" id="IPR036257">
    <property type="entry name" value="Cyt_c_oxidase_su2_TM_sf"/>
</dbReference>
<comment type="subcellular location">
    <subcellularLocation>
        <location evidence="1">Membrane</location>
        <topology evidence="1">Multi-pass membrane protein</topology>
    </subcellularLocation>
</comment>
<protein>
    <recommendedName>
        <fullName evidence="7">Cytochrome oxidase subunit II transmembrane region profile domain-containing protein</fullName>
    </recommendedName>
</protein>
<organism evidence="8 9">
    <name type="scientific">Capsicum annuum</name>
    <name type="common">Capsicum pepper</name>
    <dbReference type="NCBI Taxonomy" id="4072"/>
    <lineage>
        <taxon>Eukaryota</taxon>
        <taxon>Viridiplantae</taxon>
        <taxon>Streptophyta</taxon>
        <taxon>Embryophyta</taxon>
        <taxon>Tracheophyta</taxon>
        <taxon>Spermatophyta</taxon>
        <taxon>Magnoliopsida</taxon>
        <taxon>eudicotyledons</taxon>
        <taxon>Gunneridae</taxon>
        <taxon>Pentapetalae</taxon>
        <taxon>asterids</taxon>
        <taxon>lamiids</taxon>
        <taxon>Solanales</taxon>
        <taxon>Solanaceae</taxon>
        <taxon>Solanoideae</taxon>
        <taxon>Capsiceae</taxon>
        <taxon>Capsicum</taxon>
    </lineage>
</organism>
<dbReference type="Gene3D" id="1.10.287.90">
    <property type="match status" value="1"/>
</dbReference>
<dbReference type="PANTHER" id="PTHR22888">
    <property type="entry name" value="CYTOCHROME C OXIDASE, SUBUNIT II"/>
    <property type="match status" value="1"/>
</dbReference>
<evidence type="ECO:0000256" key="6">
    <source>
        <dbReference type="SAM" id="Phobius"/>
    </source>
</evidence>
<evidence type="ECO:0000256" key="5">
    <source>
        <dbReference type="ARBA" id="ARBA00023136"/>
    </source>
</evidence>
<dbReference type="GO" id="GO:0016020">
    <property type="term" value="C:membrane"/>
    <property type="evidence" value="ECO:0007669"/>
    <property type="project" value="UniProtKB-SubCell"/>
</dbReference>
<dbReference type="PANTHER" id="PTHR22888:SF9">
    <property type="entry name" value="CYTOCHROME C OXIDASE SUBUNIT 2"/>
    <property type="match status" value="1"/>
</dbReference>
<evidence type="ECO:0000313" key="8">
    <source>
        <dbReference type="EMBL" id="PHT70637.1"/>
    </source>
</evidence>
<evidence type="ECO:0000256" key="4">
    <source>
        <dbReference type="ARBA" id="ARBA00022989"/>
    </source>
</evidence>
<dbReference type="AlphaFoldDB" id="A0A2G2YLL2"/>
<dbReference type="Pfam" id="PF02790">
    <property type="entry name" value="COX2_TM"/>
    <property type="match status" value="1"/>
</dbReference>
<feature type="domain" description="Cytochrome oxidase subunit II transmembrane region profile" evidence="7">
    <location>
        <begin position="1"/>
        <end position="44"/>
    </location>
</feature>
<feature type="transmembrane region" description="Helical" evidence="6">
    <location>
        <begin position="16"/>
        <end position="38"/>
    </location>
</feature>
<dbReference type="PRINTS" id="PR01166">
    <property type="entry name" value="CYCOXIDASEII"/>
</dbReference>
<proteinExistence type="inferred from homology"/>
<evidence type="ECO:0000256" key="1">
    <source>
        <dbReference type="ARBA" id="ARBA00004141"/>
    </source>
</evidence>
<comment type="similarity">
    <text evidence="2">Belongs to the cytochrome c oxidase subunit 2 family.</text>
</comment>
<dbReference type="InterPro" id="IPR011759">
    <property type="entry name" value="Cyt_c_oxidase_su2_TM_dom"/>
</dbReference>
<dbReference type="SUPFAM" id="SSF81464">
    <property type="entry name" value="Cytochrome c oxidase subunit II-like, transmembrane region"/>
    <property type="match status" value="1"/>
</dbReference>
<dbReference type="STRING" id="4072.A0A2G2YLL2"/>
<comment type="caution">
    <text evidence="8">The sequence shown here is derived from an EMBL/GenBank/DDBJ whole genome shotgun (WGS) entry which is preliminary data.</text>
</comment>
<dbReference type="EMBL" id="AYRZ02000010">
    <property type="protein sequence ID" value="PHT70637.1"/>
    <property type="molecule type" value="Genomic_DNA"/>
</dbReference>
<keyword evidence="5 6" id="KW-0472">Membrane</keyword>
<dbReference type="GO" id="GO:0022900">
    <property type="term" value="P:electron transport chain"/>
    <property type="evidence" value="ECO:0007669"/>
    <property type="project" value="InterPro"/>
</dbReference>
<evidence type="ECO:0000256" key="2">
    <source>
        <dbReference type="ARBA" id="ARBA00007866"/>
    </source>
</evidence>
<gene>
    <name evidence="8" type="ORF">T459_25741</name>
</gene>
<evidence type="ECO:0000313" key="9">
    <source>
        <dbReference type="Proteomes" id="UP000222542"/>
    </source>
</evidence>
<keyword evidence="9" id="KW-1185">Reference proteome</keyword>